<dbReference type="InterPro" id="IPR056978">
    <property type="entry name" value="CC4_RECK"/>
</dbReference>
<name>A0A8J5D1P7_CHIOP</name>
<dbReference type="AlphaFoldDB" id="A0A8J5D1P7"/>
<dbReference type="PANTHER" id="PTHR13487">
    <property type="entry name" value="SERINE PROTEASE INHIBITOR"/>
    <property type="match status" value="1"/>
</dbReference>
<evidence type="ECO:0000313" key="4">
    <source>
        <dbReference type="EMBL" id="KAG0728506.1"/>
    </source>
</evidence>
<keyword evidence="1" id="KW-0732">Signal</keyword>
<feature type="signal peptide" evidence="1">
    <location>
        <begin position="1"/>
        <end position="29"/>
    </location>
</feature>
<organism evidence="4 5">
    <name type="scientific">Chionoecetes opilio</name>
    <name type="common">Atlantic snow crab</name>
    <name type="synonym">Cancer opilio</name>
    <dbReference type="NCBI Taxonomy" id="41210"/>
    <lineage>
        <taxon>Eukaryota</taxon>
        <taxon>Metazoa</taxon>
        <taxon>Ecdysozoa</taxon>
        <taxon>Arthropoda</taxon>
        <taxon>Crustacea</taxon>
        <taxon>Multicrustacea</taxon>
        <taxon>Malacostraca</taxon>
        <taxon>Eumalacostraca</taxon>
        <taxon>Eucarida</taxon>
        <taxon>Decapoda</taxon>
        <taxon>Pleocyemata</taxon>
        <taxon>Brachyura</taxon>
        <taxon>Eubrachyura</taxon>
        <taxon>Majoidea</taxon>
        <taxon>Majidae</taxon>
        <taxon>Chionoecetes</taxon>
    </lineage>
</organism>
<dbReference type="Proteomes" id="UP000770661">
    <property type="component" value="Unassembled WGS sequence"/>
</dbReference>
<keyword evidence="5" id="KW-1185">Reference proteome</keyword>
<feature type="domain" description="Reversion-inducing cysteine-rich with Kazal motifs N-terminal" evidence="2">
    <location>
        <begin position="93"/>
        <end position="140"/>
    </location>
</feature>
<dbReference type="GO" id="GO:0030198">
    <property type="term" value="P:extracellular matrix organization"/>
    <property type="evidence" value="ECO:0007669"/>
    <property type="project" value="TreeGrafter"/>
</dbReference>
<protein>
    <submittedName>
        <fullName evidence="4">Reversion-inducing cysteine-rich protein with Kazal motifs</fullName>
    </submittedName>
</protein>
<proteinExistence type="predicted"/>
<evidence type="ECO:0000259" key="3">
    <source>
        <dbReference type="Pfam" id="PF23332"/>
    </source>
</evidence>
<dbReference type="InterPro" id="IPR055110">
    <property type="entry name" value="RECK-like_N"/>
</dbReference>
<reference evidence="4" key="1">
    <citation type="submission" date="2020-07" db="EMBL/GenBank/DDBJ databases">
        <title>The High-quality genome of the commercially important snow crab, Chionoecetes opilio.</title>
        <authorList>
            <person name="Jeong J.-H."/>
            <person name="Ryu S."/>
        </authorList>
    </citation>
    <scope>NUCLEOTIDE SEQUENCE</scope>
    <source>
        <strain evidence="4">MADBK_172401_WGS</strain>
        <tissue evidence="4">Digestive gland</tissue>
    </source>
</reference>
<feature type="domain" description="Reversion-inducing cysteine-rich protein with Kazal CC4" evidence="3">
    <location>
        <begin position="204"/>
        <end position="245"/>
    </location>
</feature>
<comment type="caution">
    <text evidence="4">The sequence shown here is derived from an EMBL/GenBank/DDBJ whole genome shotgun (WGS) entry which is preliminary data.</text>
</comment>
<dbReference type="GO" id="GO:0008191">
    <property type="term" value="F:metalloendopeptidase inhibitor activity"/>
    <property type="evidence" value="ECO:0007669"/>
    <property type="project" value="InterPro"/>
</dbReference>
<dbReference type="EMBL" id="JACEEZ010002126">
    <property type="protein sequence ID" value="KAG0728506.1"/>
    <property type="molecule type" value="Genomic_DNA"/>
</dbReference>
<evidence type="ECO:0000256" key="1">
    <source>
        <dbReference type="SAM" id="SignalP"/>
    </source>
</evidence>
<accession>A0A8J5D1P7</accession>
<dbReference type="Pfam" id="PF22961">
    <property type="entry name" value="RECK-like_N"/>
    <property type="match status" value="1"/>
</dbReference>
<dbReference type="Pfam" id="PF23332">
    <property type="entry name" value="CC4_RECK"/>
    <property type="match status" value="1"/>
</dbReference>
<dbReference type="OrthoDB" id="5956770at2759"/>
<dbReference type="InterPro" id="IPR039016">
    <property type="entry name" value="RECK"/>
</dbReference>
<evidence type="ECO:0000313" key="5">
    <source>
        <dbReference type="Proteomes" id="UP000770661"/>
    </source>
</evidence>
<dbReference type="PANTHER" id="PTHR13487:SF3">
    <property type="entry name" value="REVERSION-INDUCING CYSTEINE-RICH PROTEIN WITH KAZAL MOTIFS"/>
    <property type="match status" value="1"/>
</dbReference>
<sequence length="252" mass="26852">MTQGRHPTRGPREAPSLTLVLLLVAVTAATTTQGDGWCCSLAPPACRAACYRVPLWGLGGRDADHHLTHLTSICPPTLVISGASFAAEVTEGAGWWGRPCCKLALAPGCQAVCLSAGNAPQLGSACRASHEIEFFRCIQRTEEGAGCCARTQSYRCRASCEAVFTARTPSRRLRHQLAKDCRAHAHVTRCAHALTKTTPAHRPERNLHCCTASEAASCRAACRRVLTSAAPQQDILEQLEAACGPLDLTVSI</sequence>
<feature type="chain" id="PRO_5035194742" evidence="1">
    <location>
        <begin position="30"/>
        <end position="252"/>
    </location>
</feature>
<dbReference type="GO" id="GO:0005886">
    <property type="term" value="C:plasma membrane"/>
    <property type="evidence" value="ECO:0007669"/>
    <property type="project" value="TreeGrafter"/>
</dbReference>
<gene>
    <name evidence="4" type="primary">RECK</name>
    <name evidence="4" type="ORF">GWK47_003719</name>
</gene>
<evidence type="ECO:0000259" key="2">
    <source>
        <dbReference type="Pfam" id="PF22961"/>
    </source>
</evidence>